<reference evidence="4 5" key="1">
    <citation type="submission" date="2024-06" db="EMBL/GenBank/DDBJ databases">
        <title>The Natural Products Discovery Center: Release of the First 8490 Sequenced Strains for Exploring Actinobacteria Biosynthetic Diversity.</title>
        <authorList>
            <person name="Kalkreuter E."/>
            <person name="Kautsar S.A."/>
            <person name="Yang D."/>
            <person name="Bader C.D."/>
            <person name="Teijaro C.N."/>
            <person name="Fluegel L."/>
            <person name="Davis C.M."/>
            <person name="Simpson J.R."/>
            <person name="Lauterbach L."/>
            <person name="Steele A.D."/>
            <person name="Gui C."/>
            <person name="Meng S."/>
            <person name="Li G."/>
            <person name="Viehrig K."/>
            <person name="Ye F."/>
            <person name="Su P."/>
            <person name="Kiefer A.F."/>
            <person name="Nichols A."/>
            <person name="Cepeda A.J."/>
            <person name="Yan W."/>
            <person name="Fan B."/>
            <person name="Jiang Y."/>
            <person name="Adhikari A."/>
            <person name="Zheng C.-J."/>
            <person name="Schuster L."/>
            <person name="Cowan T.M."/>
            <person name="Smanski M.J."/>
            <person name="Chevrette M.G."/>
            <person name="De Carvalho L.P.S."/>
            <person name="Shen B."/>
        </authorList>
    </citation>
    <scope>NUCLEOTIDE SEQUENCE [LARGE SCALE GENOMIC DNA]</scope>
    <source>
        <strain evidence="4 5">NPDC038104</strain>
    </source>
</reference>
<dbReference type="InterPro" id="IPR000182">
    <property type="entry name" value="GNAT_dom"/>
</dbReference>
<proteinExistence type="predicted"/>
<dbReference type="InterPro" id="IPR016181">
    <property type="entry name" value="Acyl_CoA_acyltransferase"/>
</dbReference>
<dbReference type="PROSITE" id="PS51186">
    <property type="entry name" value="GNAT"/>
    <property type="match status" value="1"/>
</dbReference>
<name>A0ABV2YCK0_9ACTN</name>
<keyword evidence="2" id="KW-0012">Acyltransferase</keyword>
<dbReference type="Gene3D" id="3.40.630.30">
    <property type="match status" value="1"/>
</dbReference>
<evidence type="ECO:0000259" key="3">
    <source>
        <dbReference type="PROSITE" id="PS51186"/>
    </source>
</evidence>
<feature type="domain" description="N-acetyltransferase" evidence="3">
    <location>
        <begin position="5"/>
        <end position="166"/>
    </location>
</feature>
<keyword evidence="5" id="KW-1185">Reference proteome</keyword>
<evidence type="ECO:0000256" key="1">
    <source>
        <dbReference type="ARBA" id="ARBA00022679"/>
    </source>
</evidence>
<comment type="caution">
    <text evidence="4">The sequence shown here is derived from an EMBL/GenBank/DDBJ whole genome shotgun (WGS) entry which is preliminary data.</text>
</comment>
<dbReference type="Proteomes" id="UP001550850">
    <property type="component" value="Unassembled WGS sequence"/>
</dbReference>
<evidence type="ECO:0000256" key="2">
    <source>
        <dbReference type="ARBA" id="ARBA00023315"/>
    </source>
</evidence>
<evidence type="ECO:0000313" key="4">
    <source>
        <dbReference type="EMBL" id="MEU3553456.1"/>
    </source>
</evidence>
<dbReference type="PANTHER" id="PTHR43072:SF23">
    <property type="entry name" value="UPF0039 PROTEIN C11D3.02C"/>
    <property type="match status" value="1"/>
</dbReference>
<organism evidence="4 5">
    <name type="scientific">Streptomyces fragilis</name>
    <dbReference type="NCBI Taxonomy" id="67301"/>
    <lineage>
        <taxon>Bacteria</taxon>
        <taxon>Bacillati</taxon>
        <taxon>Actinomycetota</taxon>
        <taxon>Actinomycetes</taxon>
        <taxon>Kitasatosporales</taxon>
        <taxon>Streptomycetaceae</taxon>
        <taxon>Streptomyces</taxon>
    </lineage>
</organism>
<keyword evidence="1" id="KW-0808">Transferase</keyword>
<dbReference type="SUPFAM" id="SSF55729">
    <property type="entry name" value="Acyl-CoA N-acyltransferases (Nat)"/>
    <property type="match status" value="1"/>
</dbReference>
<sequence>MGEEVQVRAGAERDLAALTAIYNHYVCETPYTFDTEIFTPEDRRVWLAAYSPKGPHRLLVAEDTGTGEVLGYATSGRFRPKPAYLSSVECTVYLAPGATGHGVGGRLYGALFEALADEDVHRAYAAIVPPNEPSERLHRRFGFEPVGVLREVGRKFGRYWDVAWFEKAL</sequence>
<evidence type="ECO:0000313" key="5">
    <source>
        <dbReference type="Proteomes" id="UP001550850"/>
    </source>
</evidence>
<dbReference type="Pfam" id="PF13420">
    <property type="entry name" value="Acetyltransf_4"/>
    <property type="match status" value="1"/>
</dbReference>
<dbReference type="PANTHER" id="PTHR43072">
    <property type="entry name" value="N-ACETYLTRANSFERASE"/>
    <property type="match status" value="1"/>
</dbReference>
<dbReference type="EMBL" id="JBEZUR010000004">
    <property type="protein sequence ID" value="MEU3553456.1"/>
    <property type="molecule type" value="Genomic_DNA"/>
</dbReference>
<dbReference type="RefSeq" id="WP_245967319.1">
    <property type="nucleotide sequence ID" value="NZ_BEVZ01000001.1"/>
</dbReference>
<protein>
    <submittedName>
        <fullName evidence="4">N-acetyltransferase family protein</fullName>
    </submittedName>
</protein>
<accession>A0ABV2YCK0</accession>
<gene>
    <name evidence="4" type="ORF">AB0E65_04330</name>
</gene>